<evidence type="ECO:0000256" key="1">
    <source>
        <dbReference type="ARBA" id="ARBA00009846"/>
    </source>
</evidence>
<keyword evidence="2" id="KW-1133">Transmembrane helix</keyword>
<comment type="similarity">
    <text evidence="1">Belongs to the ycf20 family.</text>
</comment>
<keyword evidence="3" id="KW-0934">Plastid</keyword>
<geneLocation type="chloroplast" evidence="3"/>
<feature type="transmembrane region" description="Helical" evidence="2">
    <location>
        <begin position="25"/>
        <end position="45"/>
    </location>
</feature>
<accession>A0A097KQT9</accession>
<dbReference type="InterPro" id="IPR007572">
    <property type="entry name" value="Uncharacterised_Ycf20"/>
</dbReference>
<reference evidence="3" key="1">
    <citation type="journal article" date="2014" name="BMC Evol. Biol.">
        <title>Chloroplast phylogenomic analysis resolves deep-level relationships within the green algal class Trebouxiophyceae.</title>
        <authorList>
            <person name="Lemieux C."/>
            <person name="Otis C."/>
            <person name="Turmel M."/>
        </authorList>
    </citation>
    <scope>NUCLEOTIDE SEQUENCE</scope>
</reference>
<dbReference type="RefSeq" id="YP_009106734.1">
    <property type="nucleotide sequence ID" value="NC_025547.1"/>
</dbReference>
<keyword evidence="3" id="KW-0150">Chloroplast</keyword>
<proteinExistence type="inferred from homology"/>
<protein>
    <submittedName>
        <fullName evidence="3">Hypothetical chloroplast RF20</fullName>
    </submittedName>
</protein>
<keyword evidence="2" id="KW-0472">Membrane</keyword>
<keyword evidence="2" id="KW-0812">Transmembrane</keyword>
<dbReference type="Pfam" id="PF04483">
    <property type="entry name" value="DUF565"/>
    <property type="match status" value="1"/>
</dbReference>
<dbReference type="AlphaFoldDB" id="A0A097KQT9"/>
<organism evidence="3">
    <name type="scientific">Pseudochloris wilhelmii</name>
    <dbReference type="NCBI Taxonomy" id="1418016"/>
    <lineage>
        <taxon>Eukaryota</taxon>
        <taxon>Viridiplantae</taxon>
        <taxon>Chlorophyta</taxon>
        <taxon>core chlorophytes</taxon>
        <taxon>Trebouxiophyceae</taxon>
        <taxon>Chlorellales</taxon>
        <taxon>Chlorellaceae</taxon>
        <taxon>Pseudochloris</taxon>
    </lineage>
</organism>
<feature type="transmembrane region" description="Helical" evidence="2">
    <location>
        <begin position="51"/>
        <end position="69"/>
    </location>
</feature>
<gene>
    <name evidence="3" type="primary">ycf20</name>
</gene>
<sequence>MNIIYQFEKTRILLCLKFNFKRKNLSFFLCAFLISFCCGNLFGLLTKQFGLYTSLIALALLELWNIFFYSACQTKIKPIEPVSSSSYRSSKIGKKILHAMTRGFLLGLYVDAFKIGS</sequence>
<dbReference type="EMBL" id="KM462886">
    <property type="protein sequence ID" value="AIT95546.1"/>
    <property type="molecule type" value="Genomic_DNA"/>
</dbReference>
<evidence type="ECO:0000256" key="2">
    <source>
        <dbReference type="SAM" id="Phobius"/>
    </source>
</evidence>
<dbReference type="GeneID" id="22161095"/>
<name>A0A097KQT9_9CHLO</name>
<evidence type="ECO:0000313" key="3">
    <source>
        <dbReference type="EMBL" id="AIT95546.1"/>
    </source>
</evidence>